<dbReference type="Pfam" id="PF04199">
    <property type="entry name" value="Cyclase"/>
    <property type="match status" value="1"/>
</dbReference>
<dbReference type="Gene3D" id="3.50.30.50">
    <property type="entry name" value="Putative cyclase"/>
    <property type="match status" value="1"/>
</dbReference>
<proteinExistence type="predicted"/>
<dbReference type="PANTHER" id="PTHR31118">
    <property type="entry name" value="CYCLASE-LIKE PROTEIN 2"/>
    <property type="match status" value="1"/>
</dbReference>
<sequence length="217" mass="24143">MARRVIDLTMEFRTGLPVFPGYPVPIVHRWTSIEEHGYYSNLLMFVEHTGTHVDAPAHFIRDAPTIDRVPIERFMGRGVVIDVSDLEPRAAITANIIEQRLRELGVEIGPGWIVLFYTGYDAKAGTPEWFNHPGLDESGAKFLAEKNVNAVGIDAPSIDHEPFPGHNTLLPKGIVIYENLTNLRELVKKPGFQFIGIPLKILNGSASPVRAIAIIEE</sequence>
<comment type="caution">
    <text evidence="1">The sequence shown here is derived from an EMBL/GenBank/DDBJ whole genome shotgun (WGS) entry which is preliminary data.</text>
</comment>
<dbReference type="SUPFAM" id="SSF102198">
    <property type="entry name" value="Putative cyclase"/>
    <property type="match status" value="1"/>
</dbReference>
<reference evidence="1" key="1">
    <citation type="journal article" date="2020" name="ISME J.">
        <title>Gammaproteobacteria mediating utilization of methyl-, sulfur- and petroleum organic compounds in deep ocean hydrothermal plumes.</title>
        <authorList>
            <person name="Zhou Z."/>
            <person name="Liu Y."/>
            <person name="Pan J."/>
            <person name="Cron B.R."/>
            <person name="Toner B.M."/>
            <person name="Anantharaman K."/>
            <person name="Breier J.A."/>
            <person name="Dick G.J."/>
            <person name="Li M."/>
        </authorList>
    </citation>
    <scope>NUCLEOTIDE SEQUENCE</scope>
    <source>
        <strain evidence="1">SZUA-1435</strain>
    </source>
</reference>
<dbReference type="GO" id="GO:0019441">
    <property type="term" value="P:L-tryptophan catabolic process to kynurenine"/>
    <property type="evidence" value="ECO:0007669"/>
    <property type="project" value="InterPro"/>
</dbReference>
<gene>
    <name evidence="1" type="ORF">EYH02_05475</name>
</gene>
<name>A0A832YYF2_9CREN</name>
<organism evidence="1 2">
    <name type="scientific">Ignisphaera aggregans</name>
    <dbReference type="NCBI Taxonomy" id="334771"/>
    <lineage>
        <taxon>Archaea</taxon>
        <taxon>Thermoproteota</taxon>
        <taxon>Thermoprotei</taxon>
        <taxon>Desulfurococcales</taxon>
        <taxon>Desulfurococcaceae</taxon>
        <taxon>Ignisphaera</taxon>
    </lineage>
</organism>
<dbReference type="InterPro" id="IPR007325">
    <property type="entry name" value="KFase/CYL"/>
</dbReference>
<dbReference type="EMBL" id="DQTV01000107">
    <property type="protein sequence ID" value="HIP57498.1"/>
    <property type="molecule type" value="Genomic_DNA"/>
</dbReference>
<dbReference type="InterPro" id="IPR037175">
    <property type="entry name" value="KFase_sf"/>
</dbReference>
<dbReference type="GO" id="GO:0004061">
    <property type="term" value="F:arylformamidase activity"/>
    <property type="evidence" value="ECO:0007669"/>
    <property type="project" value="InterPro"/>
</dbReference>
<dbReference type="PANTHER" id="PTHR31118:SF12">
    <property type="entry name" value="CYCLASE-LIKE PROTEIN 2"/>
    <property type="match status" value="1"/>
</dbReference>
<protein>
    <submittedName>
        <fullName evidence="1">Cyclase family protein</fullName>
    </submittedName>
</protein>
<evidence type="ECO:0000313" key="2">
    <source>
        <dbReference type="Proteomes" id="UP000605805"/>
    </source>
</evidence>
<evidence type="ECO:0000313" key="1">
    <source>
        <dbReference type="EMBL" id="HIP57498.1"/>
    </source>
</evidence>
<accession>A0A832YYF2</accession>
<dbReference type="AlphaFoldDB" id="A0A832YYF2"/>
<dbReference type="Proteomes" id="UP000605805">
    <property type="component" value="Unassembled WGS sequence"/>
</dbReference>